<proteinExistence type="predicted"/>
<dbReference type="InterPro" id="IPR001753">
    <property type="entry name" value="Enoyl-CoA_hydra/iso"/>
</dbReference>
<dbReference type="AlphaFoldDB" id="A0A7Z7BG41"/>
<evidence type="ECO:0000256" key="4">
    <source>
        <dbReference type="ARBA" id="ARBA00022963"/>
    </source>
</evidence>
<accession>A0A7Z7BG41</accession>
<gene>
    <name evidence="15" type="ORF">SAMN04487926_13553</name>
</gene>
<evidence type="ECO:0000256" key="10">
    <source>
        <dbReference type="ARBA" id="ARBA00023239"/>
    </source>
</evidence>
<dbReference type="Gene3D" id="3.90.226.10">
    <property type="entry name" value="2-enoyl-CoA Hydratase, Chain A, domain 1"/>
    <property type="match status" value="1"/>
</dbReference>
<dbReference type="Gene3D" id="1.10.1040.50">
    <property type="match status" value="1"/>
</dbReference>
<comment type="caution">
    <text evidence="15">The sequence shown here is derived from an EMBL/GenBank/DDBJ whole genome shotgun (WGS) entry which is preliminary data.</text>
</comment>
<comment type="pathway">
    <text evidence="2">Lipid metabolism; fatty acid beta-oxidation.</text>
</comment>
<dbReference type="EMBL" id="FNDI01000035">
    <property type="protein sequence ID" value="SDJ15660.1"/>
    <property type="molecule type" value="Genomic_DNA"/>
</dbReference>
<dbReference type="GO" id="GO:0006635">
    <property type="term" value="P:fatty acid beta-oxidation"/>
    <property type="evidence" value="ECO:0007669"/>
    <property type="project" value="UniProtKB-UniPathway"/>
</dbReference>
<dbReference type="Pfam" id="PF00378">
    <property type="entry name" value="ECH_1"/>
    <property type="match status" value="1"/>
</dbReference>
<evidence type="ECO:0000256" key="12">
    <source>
        <dbReference type="ARBA" id="ARBA00049556"/>
    </source>
</evidence>
<dbReference type="SUPFAM" id="SSF51735">
    <property type="entry name" value="NAD(P)-binding Rossmann-fold domains"/>
    <property type="match status" value="1"/>
</dbReference>
<dbReference type="GO" id="GO:0003857">
    <property type="term" value="F:(3S)-3-hydroxyacyl-CoA dehydrogenase (NAD+) activity"/>
    <property type="evidence" value="ECO:0007669"/>
    <property type="project" value="UniProtKB-EC"/>
</dbReference>
<comment type="catalytic activity">
    <reaction evidence="12">
        <text>a (3S)-3-hydroxyacyl-CoA + NAD(+) = a 3-oxoacyl-CoA + NADH + H(+)</text>
        <dbReference type="Rhea" id="RHEA:22432"/>
        <dbReference type="ChEBI" id="CHEBI:15378"/>
        <dbReference type="ChEBI" id="CHEBI:57318"/>
        <dbReference type="ChEBI" id="CHEBI:57540"/>
        <dbReference type="ChEBI" id="CHEBI:57945"/>
        <dbReference type="ChEBI" id="CHEBI:90726"/>
        <dbReference type="EC" id="1.1.1.35"/>
    </reaction>
</comment>
<dbReference type="CDD" id="cd06558">
    <property type="entry name" value="crotonase-like"/>
    <property type="match status" value="1"/>
</dbReference>
<reference evidence="15" key="1">
    <citation type="submission" date="2016-10" db="EMBL/GenBank/DDBJ databases">
        <authorList>
            <person name="Varghese N."/>
            <person name="Submissions S."/>
        </authorList>
    </citation>
    <scope>NUCLEOTIDE SEQUENCE [LARGE SCALE GENOMIC DNA]</scope>
    <source>
        <strain evidence="15">YR281</strain>
    </source>
</reference>
<evidence type="ECO:0000313" key="15">
    <source>
        <dbReference type="EMBL" id="SDJ15660.1"/>
    </source>
</evidence>
<evidence type="ECO:0000256" key="7">
    <source>
        <dbReference type="ARBA" id="ARBA00023098"/>
    </source>
</evidence>
<dbReference type="FunFam" id="1.10.1040.50:FF:000006">
    <property type="entry name" value="Peroxisomal bifunctional enzyme"/>
    <property type="match status" value="1"/>
</dbReference>
<evidence type="ECO:0000256" key="5">
    <source>
        <dbReference type="ARBA" id="ARBA00023002"/>
    </source>
</evidence>
<dbReference type="FunFam" id="3.40.50.720:FF:000009">
    <property type="entry name" value="Fatty oxidation complex, alpha subunit"/>
    <property type="match status" value="1"/>
</dbReference>
<dbReference type="UniPathway" id="UPA00659"/>
<keyword evidence="8" id="KW-0576">Peroxisome</keyword>
<evidence type="ECO:0000313" key="16">
    <source>
        <dbReference type="Proteomes" id="UP000198900"/>
    </source>
</evidence>
<name>A0A7Z7BG41_9BURK</name>
<organism evidence="15 16">
    <name type="scientific">Paraburkholderia steynii</name>
    <dbReference type="NCBI Taxonomy" id="1245441"/>
    <lineage>
        <taxon>Bacteria</taxon>
        <taxon>Pseudomonadati</taxon>
        <taxon>Pseudomonadota</taxon>
        <taxon>Betaproteobacteria</taxon>
        <taxon>Burkholderiales</taxon>
        <taxon>Burkholderiaceae</taxon>
        <taxon>Paraburkholderia</taxon>
    </lineage>
</organism>
<comment type="subcellular location">
    <subcellularLocation>
        <location evidence="1">Peroxisome</location>
    </subcellularLocation>
</comment>
<keyword evidence="11" id="KW-0511">Multifunctional enzyme</keyword>
<dbReference type="RefSeq" id="WP_091788803.1">
    <property type="nucleotide sequence ID" value="NZ_FNDI01000035.1"/>
</dbReference>
<keyword evidence="5" id="KW-0560">Oxidoreductase</keyword>
<evidence type="ECO:0000256" key="3">
    <source>
        <dbReference type="ARBA" id="ARBA00022832"/>
    </source>
</evidence>
<keyword evidence="9" id="KW-0413">Isomerase</keyword>
<feature type="domain" description="3-hydroxyacyl-CoA dehydrogenase NAD binding" evidence="14">
    <location>
        <begin position="303"/>
        <end position="479"/>
    </location>
</feature>
<feature type="domain" description="3-hydroxyacyl-CoA dehydrogenase C-terminal" evidence="13">
    <location>
        <begin position="484"/>
        <end position="576"/>
    </location>
</feature>
<keyword evidence="4" id="KW-0442">Lipid degradation</keyword>
<keyword evidence="10" id="KW-0456">Lyase</keyword>
<evidence type="ECO:0000259" key="13">
    <source>
        <dbReference type="Pfam" id="PF00725"/>
    </source>
</evidence>
<evidence type="ECO:0000256" key="6">
    <source>
        <dbReference type="ARBA" id="ARBA00023027"/>
    </source>
</evidence>
<evidence type="ECO:0000256" key="8">
    <source>
        <dbReference type="ARBA" id="ARBA00023140"/>
    </source>
</evidence>
<dbReference type="Gene3D" id="3.40.50.720">
    <property type="entry name" value="NAD(P)-binding Rossmann-like Domain"/>
    <property type="match status" value="1"/>
</dbReference>
<evidence type="ECO:0000259" key="14">
    <source>
        <dbReference type="Pfam" id="PF02737"/>
    </source>
</evidence>
<dbReference type="SUPFAM" id="SSF48179">
    <property type="entry name" value="6-phosphogluconate dehydrogenase C-terminal domain-like"/>
    <property type="match status" value="2"/>
</dbReference>
<dbReference type="GO" id="GO:0070403">
    <property type="term" value="F:NAD+ binding"/>
    <property type="evidence" value="ECO:0007669"/>
    <property type="project" value="InterPro"/>
</dbReference>
<sequence>MTVQYRIHQDVAVISLEHPPTNALDLVTRAALVNALARANGDPTVVAIVLTGSGRNFSSGADIGEFASLRTFLAPDLRAVVAYAEGLGKPIVAALYGLVMGGGLELALACHYRVAVVDCMISLPEVKLGLIPGAGGTQRLPRVLGVEASLNMILSGKATSAKALSNVPGQKLIAKLILSQEGLLDEAIGFARDAALRVECGDPVPRIRDIPCCYANSEGYFQFVRNMIEGEAKNAPAEGKCIDAVEASVLMPFDDGLAKERRSFEDLLGSSESKALRHLFLAERAAAKIPDVDAGVPVREVKSVAVIGAGTMGRGITMGFLNVAVRVTLVDAKEDALNAASDAIRKTYEAQVKKGTLPVADLENRLALLRVTASYEDIADVDLVIEAVSEDKAVKEAVFKRLDTTLKPGAIIASNTSTLDLNWLAQLTQRPQDVVGMHFFSPAHVMRLLEVVRGEQTAGDVLATVIHIGRKINKVCVVSGVCDGFIGNRMIDPYLRQAGFLLEEGCSPQQVDAAIEKFGFAMGPFRMSDLAGNDIGWSIRKRRYVERPDVKYSRIADSLCEMGRFGQKTGAGWYDYVQGRRDAVPSAVVDELLRAHRNSLGLEPRLISEDEIVHRLVYALVNEGAKILEEGIASKASDIDVVYVTGYGFPAWRGGPMHYASQAGIWNVREAMKRFSRNPLDDCSYWQPATLIEKLAETGQIFDIDQGH</sequence>
<evidence type="ECO:0000256" key="2">
    <source>
        <dbReference type="ARBA" id="ARBA00005005"/>
    </source>
</evidence>
<evidence type="ECO:0000256" key="11">
    <source>
        <dbReference type="ARBA" id="ARBA00023268"/>
    </source>
</evidence>
<dbReference type="Pfam" id="PF02737">
    <property type="entry name" value="3HCDH_N"/>
    <property type="match status" value="1"/>
</dbReference>
<dbReference type="InterPro" id="IPR006176">
    <property type="entry name" value="3-OHacyl-CoA_DH_NAD-bd"/>
</dbReference>
<dbReference type="PANTHER" id="PTHR23309">
    <property type="entry name" value="3-HYDROXYACYL-COA DEHYROGENASE"/>
    <property type="match status" value="1"/>
</dbReference>
<feature type="domain" description="3-hydroxyacyl-CoA dehydrogenase C-terminal" evidence="13">
    <location>
        <begin position="612"/>
        <end position="700"/>
    </location>
</feature>
<keyword evidence="7" id="KW-0443">Lipid metabolism</keyword>
<keyword evidence="16" id="KW-1185">Reference proteome</keyword>
<keyword evidence="3" id="KW-0276">Fatty acid metabolism</keyword>
<dbReference type="GO" id="GO:0004300">
    <property type="term" value="F:enoyl-CoA hydratase activity"/>
    <property type="evidence" value="ECO:0007669"/>
    <property type="project" value="UniProtKB-ARBA"/>
</dbReference>
<dbReference type="Proteomes" id="UP000198900">
    <property type="component" value="Unassembled WGS sequence"/>
</dbReference>
<dbReference type="InterPro" id="IPR006108">
    <property type="entry name" value="3HC_DH_C"/>
</dbReference>
<protein>
    <submittedName>
        <fullName evidence="15">Short chain enoyl-CoA hydratase</fullName>
    </submittedName>
</protein>
<dbReference type="SUPFAM" id="SSF52096">
    <property type="entry name" value="ClpP/crotonase"/>
    <property type="match status" value="1"/>
</dbReference>
<dbReference type="PANTHER" id="PTHR23309:SF51">
    <property type="entry name" value="3-HYDROXYACYL-COA DEHYDROGENASE-RELATED"/>
    <property type="match status" value="1"/>
</dbReference>
<evidence type="ECO:0000256" key="9">
    <source>
        <dbReference type="ARBA" id="ARBA00023235"/>
    </source>
</evidence>
<dbReference type="InterPro" id="IPR029045">
    <property type="entry name" value="ClpP/crotonase-like_dom_sf"/>
</dbReference>
<dbReference type="InterPro" id="IPR036291">
    <property type="entry name" value="NAD(P)-bd_dom_sf"/>
</dbReference>
<keyword evidence="6" id="KW-0520">NAD</keyword>
<dbReference type="Pfam" id="PF00725">
    <property type="entry name" value="3HCDH"/>
    <property type="match status" value="2"/>
</dbReference>
<dbReference type="GO" id="GO:0016853">
    <property type="term" value="F:isomerase activity"/>
    <property type="evidence" value="ECO:0007669"/>
    <property type="project" value="UniProtKB-KW"/>
</dbReference>
<evidence type="ECO:0000256" key="1">
    <source>
        <dbReference type="ARBA" id="ARBA00004275"/>
    </source>
</evidence>
<dbReference type="InterPro" id="IPR008927">
    <property type="entry name" value="6-PGluconate_DH-like_C_sf"/>
</dbReference>